<evidence type="ECO:0000256" key="3">
    <source>
        <dbReference type="ARBA" id="ARBA00022960"/>
    </source>
</evidence>
<comment type="caution">
    <text evidence="8">The sequence shown here is derived from an EMBL/GenBank/DDBJ whole genome shotgun (WGS) entry which is preliminary data.</text>
</comment>
<dbReference type="Gene3D" id="3.40.630.30">
    <property type="match status" value="1"/>
</dbReference>
<evidence type="ECO:0000256" key="5">
    <source>
        <dbReference type="ARBA" id="ARBA00023315"/>
    </source>
</evidence>
<dbReference type="SUPFAM" id="SSF55729">
    <property type="entry name" value="Acyl-CoA N-acyltransferases (Nat)"/>
    <property type="match status" value="1"/>
</dbReference>
<dbReference type="InterPro" id="IPR003447">
    <property type="entry name" value="FEMABX"/>
</dbReference>
<evidence type="ECO:0000256" key="1">
    <source>
        <dbReference type="ARBA" id="ARBA00009943"/>
    </source>
</evidence>
<keyword evidence="6" id="KW-0961">Cell wall biogenesis/degradation</keyword>
<dbReference type="RefSeq" id="WP_377543247.1">
    <property type="nucleotide sequence ID" value="NZ_JBHSBN010000004.1"/>
</dbReference>
<proteinExistence type="inferred from homology"/>
<dbReference type="EMBL" id="JBHSBN010000004">
    <property type="protein sequence ID" value="MFC4105913.1"/>
    <property type="molecule type" value="Genomic_DNA"/>
</dbReference>
<evidence type="ECO:0000313" key="8">
    <source>
        <dbReference type="EMBL" id="MFC4105913.1"/>
    </source>
</evidence>
<reference evidence="9" key="1">
    <citation type="journal article" date="2019" name="Int. J. Syst. Evol. Microbiol.">
        <title>The Global Catalogue of Microorganisms (GCM) 10K type strain sequencing project: providing services to taxonomists for standard genome sequencing and annotation.</title>
        <authorList>
            <consortium name="The Broad Institute Genomics Platform"/>
            <consortium name="The Broad Institute Genome Sequencing Center for Infectious Disease"/>
            <person name="Wu L."/>
            <person name="Ma J."/>
        </authorList>
    </citation>
    <scope>NUCLEOTIDE SEQUENCE [LARGE SCALE GENOMIC DNA]</scope>
    <source>
        <strain evidence="9">2902at01</strain>
    </source>
</reference>
<dbReference type="Proteomes" id="UP001595868">
    <property type="component" value="Unassembled WGS sequence"/>
</dbReference>
<evidence type="ECO:0000256" key="6">
    <source>
        <dbReference type="ARBA" id="ARBA00023316"/>
    </source>
</evidence>
<sequence length="370" mass="41960">MDFEIWNARRPTDNARWRAVHDAWRHREVFAHPSYVGLFAGPDDVPMAAYAATDHGFVLYPFVLRPVDATHLRAAAGRPLRDITSAYGYGGPFHSDIDEVAAKNFWSRFDDFCRGQGVVTEFVRIPVLRHHLLPYPGQVEPKLTNVVRDLTTPPGVMWYEFEHKVRKNVKRARQRGVTVEVDEHGAHLDDFLRIYHGTMRRRAADAAYHFPRHMFERLGQELPGQFVFFHARHGGEIVSTELVLVSADHIYSYLGGTVAAAFDVRPNDLLKFAIIEWGRQHGKTSFVLGGGYTPDDGIVRYKRSFAPTGLVPYSVGSRVLDKPAYERLVRAHRAEGRRRDPTWSPDEGYFPAYRSPLPPSTAPAGIEIGM</sequence>
<dbReference type="PANTHER" id="PTHR36174:SF1">
    <property type="entry name" value="LIPID II:GLYCINE GLYCYLTRANSFERASE"/>
    <property type="match status" value="1"/>
</dbReference>
<keyword evidence="5" id="KW-0012">Acyltransferase</keyword>
<feature type="domain" description="BioF2-like acetyltransferase" evidence="7">
    <location>
        <begin position="163"/>
        <end position="303"/>
    </location>
</feature>
<keyword evidence="3" id="KW-0133">Cell shape</keyword>
<evidence type="ECO:0000256" key="4">
    <source>
        <dbReference type="ARBA" id="ARBA00022984"/>
    </source>
</evidence>
<organism evidence="8 9">
    <name type="scientific">Micromonospora zhanjiangensis</name>
    <dbReference type="NCBI Taxonomy" id="1522057"/>
    <lineage>
        <taxon>Bacteria</taxon>
        <taxon>Bacillati</taxon>
        <taxon>Actinomycetota</taxon>
        <taxon>Actinomycetes</taxon>
        <taxon>Micromonosporales</taxon>
        <taxon>Micromonosporaceae</taxon>
        <taxon>Micromonospora</taxon>
    </lineage>
</organism>
<dbReference type="InterPro" id="IPR038740">
    <property type="entry name" value="BioF2-like_GNAT_dom"/>
</dbReference>
<name>A0ABV8KIQ9_9ACTN</name>
<comment type="similarity">
    <text evidence="1">Belongs to the FemABX family.</text>
</comment>
<keyword evidence="4" id="KW-0573">Peptidoglycan synthesis</keyword>
<protein>
    <submittedName>
        <fullName evidence="8">Lipid II:glycine glycyltransferase FemX</fullName>
    </submittedName>
</protein>
<dbReference type="PANTHER" id="PTHR36174">
    <property type="entry name" value="LIPID II:GLYCINE GLYCYLTRANSFERASE"/>
    <property type="match status" value="1"/>
</dbReference>
<keyword evidence="9" id="KW-1185">Reference proteome</keyword>
<gene>
    <name evidence="8" type="ORF">ACFOX0_08180</name>
</gene>
<evidence type="ECO:0000313" key="9">
    <source>
        <dbReference type="Proteomes" id="UP001595868"/>
    </source>
</evidence>
<accession>A0ABV8KIQ9</accession>
<dbReference type="InterPro" id="IPR016181">
    <property type="entry name" value="Acyl_CoA_acyltransferase"/>
</dbReference>
<evidence type="ECO:0000256" key="2">
    <source>
        <dbReference type="ARBA" id="ARBA00022679"/>
    </source>
</evidence>
<dbReference type="PROSITE" id="PS51191">
    <property type="entry name" value="FEMABX"/>
    <property type="match status" value="1"/>
</dbReference>
<dbReference type="InterPro" id="IPR050644">
    <property type="entry name" value="PG_Glycine_Bridge_Synth"/>
</dbReference>
<evidence type="ECO:0000259" key="7">
    <source>
        <dbReference type="Pfam" id="PF13480"/>
    </source>
</evidence>
<keyword evidence="2" id="KW-0808">Transferase</keyword>
<dbReference type="Pfam" id="PF13480">
    <property type="entry name" value="Acetyltransf_6"/>
    <property type="match status" value="1"/>
</dbReference>